<dbReference type="GO" id="GO:0000139">
    <property type="term" value="C:Golgi membrane"/>
    <property type="evidence" value="ECO:0007669"/>
    <property type="project" value="UniProtKB-SubCell"/>
</dbReference>
<dbReference type="Ensembl" id="ENSLLET00000006501.1">
    <property type="protein sequence ID" value="ENSLLEP00000006239.1"/>
    <property type="gene ID" value="ENSLLEG00000003939.1"/>
</dbReference>
<keyword evidence="9 13" id="KW-0333">Golgi apparatus</keyword>
<evidence type="ECO:0000256" key="2">
    <source>
        <dbReference type="ARBA" id="ARBA00004922"/>
    </source>
</evidence>
<organism evidence="14 15">
    <name type="scientific">Leptobrachium leishanense</name>
    <name type="common">Leishan spiny toad</name>
    <dbReference type="NCBI Taxonomy" id="445787"/>
    <lineage>
        <taxon>Eukaryota</taxon>
        <taxon>Metazoa</taxon>
        <taxon>Chordata</taxon>
        <taxon>Craniata</taxon>
        <taxon>Vertebrata</taxon>
        <taxon>Euteleostomi</taxon>
        <taxon>Amphibia</taxon>
        <taxon>Batrachia</taxon>
        <taxon>Anura</taxon>
        <taxon>Pelobatoidea</taxon>
        <taxon>Megophryidae</taxon>
        <taxon>Leptobrachium</taxon>
    </lineage>
</organism>
<name>A0A8C5M310_9ANUR</name>
<dbReference type="PANTHER" id="PTHR11214">
    <property type="entry name" value="BETA-1,3-N-ACETYLGLUCOSAMINYLTRANSFERASE"/>
    <property type="match status" value="1"/>
</dbReference>
<evidence type="ECO:0000256" key="5">
    <source>
        <dbReference type="ARBA" id="ARBA00022679"/>
    </source>
</evidence>
<keyword evidence="11 13" id="KW-0472">Membrane</keyword>
<evidence type="ECO:0000256" key="9">
    <source>
        <dbReference type="ARBA" id="ARBA00023034"/>
    </source>
</evidence>
<evidence type="ECO:0000313" key="14">
    <source>
        <dbReference type="Ensembl" id="ENSLLEP00000006239.1"/>
    </source>
</evidence>
<keyword evidence="4 13" id="KW-0328">Glycosyltransferase</keyword>
<dbReference type="GO" id="GO:0006629">
    <property type="term" value="P:lipid metabolic process"/>
    <property type="evidence" value="ECO:0007669"/>
    <property type="project" value="UniProtKB-KW"/>
</dbReference>
<dbReference type="EC" id="2.4.1.-" evidence="13"/>
<dbReference type="InterPro" id="IPR002659">
    <property type="entry name" value="Glyco_trans_31"/>
</dbReference>
<evidence type="ECO:0000256" key="10">
    <source>
        <dbReference type="ARBA" id="ARBA00023098"/>
    </source>
</evidence>
<protein>
    <recommendedName>
        <fullName evidence="13">Hexosyltransferase</fullName>
        <ecNumber evidence="13">2.4.1.-</ecNumber>
    </recommendedName>
</protein>
<keyword evidence="8 13" id="KW-1133">Transmembrane helix</keyword>
<keyword evidence="10" id="KW-0443">Lipid metabolism</keyword>
<dbReference type="GO" id="GO:0006493">
    <property type="term" value="P:protein O-linked glycosylation"/>
    <property type="evidence" value="ECO:0007669"/>
    <property type="project" value="TreeGrafter"/>
</dbReference>
<dbReference type="Pfam" id="PF01762">
    <property type="entry name" value="Galactosyl_T"/>
    <property type="match status" value="1"/>
</dbReference>
<accession>A0A8C5M310</accession>
<evidence type="ECO:0000256" key="11">
    <source>
        <dbReference type="ARBA" id="ARBA00023136"/>
    </source>
</evidence>
<evidence type="ECO:0000313" key="15">
    <source>
        <dbReference type="Proteomes" id="UP000694569"/>
    </source>
</evidence>
<feature type="transmembrane region" description="Helical" evidence="13">
    <location>
        <begin position="12"/>
        <end position="30"/>
    </location>
</feature>
<evidence type="ECO:0000256" key="7">
    <source>
        <dbReference type="ARBA" id="ARBA00022968"/>
    </source>
</evidence>
<evidence type="ECO:0000256" key="13">
    <source>
        <dbReference type="RuleBase" id="RU363063"/>
    </source>
</evidence>
<dbReference type="GeneTree" id="ENSGT00940000163421"/>
<evidence type="ECO:0000256" key="3">
    <source>
        <dbReference type="ARBA" id="ARBA00008661"/>
    </source>
</evidence>
<dbReference type="Proteomes" id="UP000694569">
    <property type="component" value="Unplaced"/>
</dbReference>
<dbReference type="FunFam" id="3.90.550.50:FF:000001">
    <property type="entry name" value="Hexosyltransferase"/>
    <property type="match status" value="1"/>
</dbReference>
<evidence type="ECO:0000256" key="4">
    <source>
        <dbReference type="ARBA" id="ARBA00022676"/>
    </source>
</evidence>
<proteinExistence type="inferred from homology"/>
<reference evidence="14" key="1">
    <citation type="submission" date="2025-08" db="UniProtKB">
        <authorList>
            <consortium name="Ensembl"/>
        </authorList>
    </citation>
    <scope>IDENTIFICATION</scope>
</reference>
<comment type="pathway">
    <text evidence="2">Protein modification; protein glycosylation.</text>
</comment>
<keyword evidence="6 13" id="KW-0812">Transmembrane</keyword>
<dbReference type="PANTHER" id="PTHR11214:SF151">
    <property type="entry name" value="HEXOSYLTRANSFERASE"/>
    <property type="match status" value="1"/>
</dbReference>
<keyword evidence="12" id="KW-0325">Glycoprotein</keyword>
<evidence type="ECO:0000256" key="8">
    <source>
        <dbReference type="ARBA" id="ARBA00022989"/>
    </source>
</evidence>
<dbReference type="AlphaFoldDB" id="A0A8C5M310"/>
<dbReference type="OrthoDB" id="5957813at2759"/>
<evidence type="ECO:0000256" key="12">
    <source>
        <dbReference type="ARBA" id="ARBA00023180"/>
    </source>
</evidence>
<comment type="similarity">
    <text evidence="3 13">Belongs to the glycosyltransferase 31 family.</text>
</comment>
<keyword evidence="15" id="KW-1185">Reference proteome</keyword>
<keyword evidence="7 13" id="KW-0735">Signal-anchor</keyword>
<evidence type="ECO:0000256" key="1">
    <source>
        <dbReference type="ARBA" id="ARBA00004323"/>
    </source>
</evidence>
<dbReference type="Gene3D" id="3.90.550.50">
    <property type="match status" value="1"/>
</dbReference>
<reference evidence="14" key="2">
    <citation type="submission" date="2025-09" db="UniProtKB">
        <authorList>
            <consortium name="Ensembl"/>
        </authorList>
    </citation>
    <scope>IDENTIFICATION</scope>
</reference>
<keyword evidence="5" id="KW-0808">Transferase</keyword>
<evidence type="ECO:0000256" key="6">
    <source>
        <dbReference type="ARBA" id="ARBA00022692"/>
    </source>
</evidence>
<comment type="subcellular location">
    <subcellularLocation>
        <location evidence="1 13">Golgi apparatus membrane</location>
        <topology evidence="1 13">Single-pass type II membrane protein</topology>
    </subcellularLocation>
</comment>
<sequence length="344" mass="39654">MGLERSCGGCCRTLYTILLMFIGVLVVLVLETILSKLPRPQDHLKTHKYNAKVTTAKIDIKPSRHPMVPPYPYPYEFIINQEDKCSGRNPFLVALVISRSQDVAARNAIRKTWGNASNYDSVDIVTVFLIGLSPIKSHEFQQMLEEESMTFRDIIQQNFLDTYLNLTLKTVMGMEWVSKFCTSASYVMKIDSDVFLNVEYLVHQILRPDLPVRHNYFLGQVYIGARPRRNKMDKWYVPLDVYPNETYPPYCDGSVYVFSVDMAKKIYGIAQVVSLMPFEDVSVGLCLKELHIVPIEYPGDAYRRSEQYNHCTFKARVGVHMEGKSDFKKIWQELWSNQSVPCES</sequence>
<dbReference type="GO" id="GO:0008499">
    <property type="term" value="F:N-acetyl-beta-D-glucosaminide beta-(1,3)-galactosyltransferase activity"/>
    <property type="evidence" value="ECO:0007669"/>
    <property type="project" value="TreeGrafter"/>
</dbReference>